<evidence type="ECO:0000259" key="2">
    <source>
        <dbReference type="Pfam" id="PF04296"/>
    </source>
</evidence>
<dbReference type="EMBL" id="CAEZXB010000023">
    <property type="protein sequence ID" value="CAB4681072.1"/>
    <property type="molecule type" value="Genomic_DNA"/>
</dbReference>
<name>A0A6J6N4J9_9ZZZZ</name>
<dbReference type="InterPro" id="IPR035931">
    <property type="entry name" value="YlxR-like_sf"/>
</dbReference>
<dbReference type="Pfam" id="PF04296">
    <property type="entry name" value="YlxR"/>
    <property type="match status" value="1"/>
</dbReference>
<evidence type="ECO:0000256" key="1">
    <source>
        <dbReference type="SAM" id="MobiDB-lite"/>
    </source>
</evidence>
<feature type="region of interest" description="Disordered" evidence="1">
    <location>
        <begin position="1"/>
        <end position="36"/>
    </location>
</feature>
<evidence type="ECO:0000313" key="3">
    <source>
        <dbReference type="EMBL" id="CAB4681072.1"/>
    </source>
</evidence>
<reference evidence="3" key="1">
    <citation type="submission" date="2020-05" db="EMBL/GenBank/DDBJ databases">
        <authorList>
            <person name="Chiriac C."/>
            <person name="Salcher M."/>
            <person name="Ghai R."/>
            <person name="Kavagutti S V."/>
        </authorList>
    </citation>
    <scope>NUCLEOTIDE SEQUENCE</scope>
</reference>
<feature type="domain" description="YlxR" evidence="2">
    <location>
        <begin position="45"/>
        <end position="90"/>
    </location>
</feature>
<accession>A0A6J6N4J9</accession>
<feature type="compositionally biased region" description="Gly residues" evidence="1">
    <location>
        <begin position="9"/>
        <end position="35"/>
    </location>
</feature>
<dbReference type="Gene3D" id="3.30.1230.10">
    <property type="entry name" value="YlxR-like"/>
    <property type="match status" value="1"/>
</dbReference>
<organism evidence="3">
    <name type="scientific">freshwater metagenome</name>
    <dbReference type="NCBI Taxonomy" id="449393"/>
    <lineage>
        <taxon>unclassified sequences</taxon>
        <taxon>metagenomes</taxon>
        <taxon>ecological metagenomes</taxon>
    </lineage>
</organism>
<gene>
    <name evidence="3" type="ORF">UFOPK2342_01156</name>
</gene>
<protein>
    <submittedName>
        <fullName evidence="3">Unannotated protein</fullName>
    </submittedName>
</protein>
<dbReference type="AlphaFoldDB" id="A0A6J6N4J9"/>
<proteinExistence type="predicted"/>
<dbReference type="InterPro" id="IPR007393">
    <property type="entry name" value="YlxR_dom"/>
</dbReference>
<dbReference type="SUPFAM" id="SSF64376">
    <property type="entry name" value="YlxR-like"/>
    <property type="match status" value="1"/>
</dbReference>
<sequence length="122" mass="12594">MAPAEPGNTGPGNTGPGNTGPGNTGPGNTGAGATGRVGSSGIAFRTCIGCRKRDPRGSLLRVVLRDGLLCVDPQGVEPGRGAWFHLECAERSLRGLPAALRWRGALDLAPIRAFLAIEHDQK</sequence>